<dbReference type="GO" id="GO:0005524">
    <property type="term" value="F:ATP binding"/>
    <property type="evidence" value="ECO:0007669"/>
    <property type="project" value="UniProtKB-KW"/>
</dbReference>
<dbReference type="PANTHER" id="PTHR27001">
    <property type="entry name" value="OS01G0253100 PROTEIN"/>
    <property type="match status" value="1"/>
</dbReference>
<keyword evidence="1" id="KW-0547">Nucleotide-binding</keyword>
<dbReference type="GO" id="GO:0004672">
    <property type="term" value="F:protein kinase activity"/>
    <property type="evidence" value="ECO:0007669"/>
    <property type="project" value="InterPro"/>
</dbReference>
<name>A0A1X7VBN1_AMPQE</name>
<dbReference type="STRING" id="400682.A0A1X7VBN1"/>
<accession>A0A1X7VBN1</accession>
<dbReference type="GO" id="GO:0005886">
    <property type="term" value="C:plasma membrane"/>
    <property type="evidence" value="ECO:0007669"/>
    <property type="project" value="TreeGrafter"/>
</dbReference>
<evidence type="ECO:0000313" key="4">
    <source>
        <dbReference type="EnsemblMetazoa" id="Aqu2.1.37700_001"/>
    </source>
</evidence>
<organism evidence="4">
    <name type="scientific">Amphimedon queenslandica</name>
    <name type="common">Sponge</name>
    <dbReference type="NCBI Taxonomy" id="400682"/>
    <lineage>
        <taxon>Eukaryota</taxon>
        <taxon>Metazoa</taxon>
        <taxon>Porifera</taxon>
        <taxon>Demospongiae</taxon>
        <taxon>Heteroscleromorpha</taxon>
        <taxon>Haplosclerida</taxon>
        <taxon>Niphatidae</taxon>
        <taxon>Amphimedon</taxon>
    </lineage>
</organism>
<dbReference type="AlphaFoldDB" id="A0A1X7VBN1"/>
<feature type="domain" description="Protein kinase" evidence="3">
    <location>
        <begin position="237"/>
        <end position="551"/>
    </location>
</feature>
<dbReference type="EnsemblMetazoa" id="Aqu2.1.37700_001">
    <property type="protein sequence ID" value="Aqu2.1.37700_001"/>
    <property type="gene ID" value="Aqu2.1.37700"/>
</dbReference>
<dbReference type="SUPFAM" id="SSF56112">
    <property type="entry name" value="Protein kinase-like (PK-like)"/>
    <property type="match status" value="1"/>
</dbReference>
<dbReference type="PROSITE" id="PS50011">
    <property type="entry name" value="PROTEIN_KINASE_DOM"/>
    <property type="match status" value="1"/>
</dbReference>
<dbReference type="OrthoDB" id="4062651at2759"/>
<dbReference type="Pfam" id="PF00069">
    <property type="entry name" value="Pkinase"/>
    <property type="match status" value="1"/>
</dbReference>
<dbReference type="InParanoid" id="A0A1X7VBN1"/>
<evidence type="ECO:0000256" key="1">
    <source>
        <dbReference type="ARBA" id="ARBA00022741"/>
    </source>
</evidence>
<keyword evidence="2" id="KW-0067">ATP-binding</keyword>
<dbReference type="Gene3D" id="3.30.200.20">
    <property type="entry name" value="Phosphorylase Kinase, domain 1"/>
    <property type="match status" value="1"/>
</dbReference>
<dbReference type="InterPro" id="IPR000719">
    <property type="entry name" value="Prot_kinase_dom"/>
</dbReference>
<proteinExistence type="predicted"/>
<evidence type="ECO:0000256" key="2">
    <source>
        <dbReference type="ARBA" id="ARBA00022840"/>
    </source>
</evidence>
<evidence type="ECO:0000259" key="3">
    <source>
        <dbReference type="PROSITE" id="PS50011"/>
    </source>
</evidence>
<dbReference type="Gene3D" id="1.10.510.10">
    <property type="entry name" value="Transferase(Phosphotransferase) domain 1"/>
    <property type="match status" value="1"/>
</dbReference>
<sequence>MSREQIVSSIVSLSESMVDKVTQLVQEEEDESADLVQRGRLLQVKAKKKASGNKKAATVTHRVKNAVQVSCCYMNEKGIGYVKGSPMYEVDFLKTDSYSTVVSKIAIALEVDNPDMVLLTTRGCIIRDELIDTGGGKIQAWTLGGYLGKRHIAPEKLSLGIGKCVSSLPPKKRKIQKIDSGFLDESYGDSRCDTNVGGYLDESESNSIANTKEDKDVIEDDCIPLTRDEVWSKINGMPGLMDTSVGAFNPPVGFEVFKINIKRGDDITTVFGPDISIIYVNKPLLYVCEVYINDQKKSTAIFDVKLAPNFAPASYSYQHRPVKTVQMAAPYFQSLEFTQEEIISKGTKAAVKVLTTEGAQALIGSTPSAQIKAELSALMKFRHENVLEVMGFCFSENFRALIYHSNILLDEHFNARVGDFGIAYEVPSSISGRTLVTAPLLARSDGYYPPKILTGKVSALSDVYSCGVVVLEVYCGMVAYQKDRADPDLVNFTEDQRADSKAFFSMADIHVRESLSQEDAEMFRSVVNGCVQRYSKRWTATKVLDVLHDDNDI</sequence>
<protein>
    <recommendedName>
        <fullName evidence="3">Protein kinase domain-containing protein</fullName>
    </recommendedName>
</protein>
<dbReference type="InterPro" id="IPR011009">
    <property type="entry name" value="Kinase-like_dom_sf"/>
</dbReference>
<reference evidence="4" key="1">
    <citation type="submission" date="2017-05" db="UniProtKB">
        <authorList>
            <consortium name="EnsemblMetazoa"/>
        </authorList>
    </citation>
    <scope>IDENTIFICATION</scope>
</reference>
<dbReference type="PANTHER" id="PTHR27001:SF931">
    <property type="entry name" value="OS11G0664100 PROTEIN"/>
    <property type="match status" value="1"/>
</dbReference>